<dbReference type="InterPro" id="IPR036390">
    <property type="entry name" value="WH_DNA-bd_sf"/>
</dbReference>
<accession>A0ABV3PIX5</accession>
<dbReference type="CDD" id="cd08474">
    <property type="entry name" value="PBP2_CrgA_like_5"/>
    <property type="match status" value="1"/>
</dbReference>
<dbReference type="InterPro" id="IPR005119">
    <property type="entry name" value="LysR_subst-bd"/>
</dbReference>
<evidence type="ECO:0000256" key="1">
    <source>
        <dbReference type="ARBA" id="ARBA00009437"/>
    </source>
</evidence>
<keyword evidence="2" id="KW-0805">Transcription regulation</keyword>
<protein>
    <submittedName>
        <fullName evidence="6">LysR family transcriptional regulator</fullName>
    </submittedName>
</protein>
<evidence type="ECO:0000259" key="5">
    <source>
        <dbReference type="PROSITE" id="PS50931"/>
    </source>
</evidence>
<dbReference type="Gene3D" id="3.40.190.290">
    <property type="match status" value="1"/>
</dbReference>
<dbReference type="Pfam" id="PF03466">
    <property type="entry name" value="LysR_substrate"/>
    <property type="match status" value="1"/>
</dbReference>
<dbReference type="PRINTS" id="PR00039">
    <property type="entry name" value="HTHLYSR"/>
</dbReference>
<dbReference type="Gene3D" id="1.10.10.10">
    <property type="entry name" value="Winged helix-like DNA-binding domain superfamily/Winged helix DNA-binding domain"/>
    <property type="match status" value="1"/>
</dbReference>
<dbReference type="InterPro" id="IPR058163">
    <property type="entry name" value="LysR-type_TF_proteobact-type"/>
</dbReference>
<dbReference type="PROSITE" id="PS50931">
    <property type="entry name" value="HTH_LYSR"/>
    <property type="match status" value="1"/>
</dbReference>
<dbReference type="EMBL" id="JBFNQD010000002">
    <property type="protein sequence ID" value="MEW9305600.1"/>
    <property type="molecule type" value="Genomic_DNA"/>
</dbReference>
<keyword evidence="7" id="KW-1185">Reference proteome</keyword>
<evidence type="ECO:0000313" key="7">
    <source>
        <dbReference type="Proteomes" id="UP001555786"/>
    </source>
</evidence>
<dbReference type="InterPro" id="IPR036388">
    <property type="entry name" value="WH-like_DNA-bd_sf"/>
</dbReference>
<keyword evidence="3" id="KW-0238">DNA-binding</keyword>
<dbReference type="SUPFAM" id="SSF53850">
    <property type="entry name" value="Periplasmic binding protein-like II"/>
    <property type="match status" value="1"/>
</dbReference>
<dbReference type="Pfam" id="PF00126">
    <property type="entry name" value="HTH_1"/>
    <property type="match status" value="1"/>
</dbReference>
<reference evidence="6 7" key="1">
    <citation type="submission" date="2024-07" db="EMBL/GenBank/DDBJ databases">
        <title>Description of Labrys sedimenti sp. nov., isolated from a diclofenac-degrading enrichment culture.</title>
        <authorList>
            <person name="Tancsics A."/>
            <person name="Csepanyi A."/>
        </authorList>
    </citation>
    <scope>NUCLEOTIDE SEQUENCE [LARGE SCALE GENOMIC DNA]</scope>
    <source>
        <strain evidence="6 7">LMG 23578</strain>
    </source>
</reference>
<dbReference type="PANTHER" id="PTHR30537:SF1">
    <property type="entry name" value="HTH-TYPE TRANSCRIPTIONAL REGULATOR PGRR"/>
    <property type="match status" value="1"/>
</dbReference>
<evidence type="ECO:0000313" key="6">
    <source>
        <dbReference type="EMBL" id="MEW9305600.1"/>
    </source>
</evidence>
<feature type="domain" description="HTH lysR-type" evidence="5">
    <location>
        <begin position="9"/>
        <end position="61"/>
    </location>
</feature>
<comment type="similarity">
    <text evidence="1">Belongs to the LysR transcriptional regulatory family.</text>
</comment>
<evidence type="ECO:0000256" key="4">
    <source>
        <dbReference type="ARBA" id="ARBA00023163"/>
    </source>
</evidence>
<keyword evidence="4" id="KW-0804">Transcription</keyword>
<organism evidence="6 7">
    <name type="scientific">Labrys neptuniae</name>
    <dbReference type="NCBI Taxonomy" id="376174"/>
    <lineage>
        <taxon>Bacteria</taxon>
        <taxon>Pseudomonadati</taxon>
        <taxon>Pseudomonadota</taxon>
        <taxon>Alphaproteobacteria</taxon>
        <taxon>Hyphomicrobiales</taxon>
        <taxon>Xanthobacteraceae</taxon>
        <taxon>Labrys</taxon>
    </lineage>
</organism>
<dbReference type="PANTHER" id="PTHR30537">
    <property type="entry name" value="HTH-TYPE TRANSCRIPTIONAL REGULATOR"/>
    <property type="match status" value="1"/>
</dbReference>
<evidence type="ECO:0000256" key="3">
    <source>
        <dbReference type="ARBA" id="ARBA00023125"/>
    </source>
</evidence>
<sequence length="303" mass="33212">MRGSEHVELRAFVAVVEHGSFARAAAHLGLSPSALSQTIRALEERLGVRLLNRTTRSVAPSQAGERFLARLRPALSDLDAAVADVRSLRDSPAGLLRINATRIAAIHVIGPLIGPFLDAYPDITLDLVSEDRLIDIVANRFDAGVRLGEMVEKDMIAVRLGGELRLMAVAAPAYLARHGMPATPHDLARHRCINFRWPTDLSLYHWEFEREGRPLEAAVEGPLIVNEPEVACLAALAGVGIAYLFEHQIRAGLDSGRLVHVLADWSPPFPGFHLYYPSRRQMAPPLRAFLDFVAAKQGKGPKN</sequence>
<proteinExistence type="inferred from homology"/>
<dbReference type="InterPro" id="IPR000847">
    <property type="entry name" value="LysR_HTH_N"/>
</dbReference>
<dbReference type="RefSeq" id="WP_311934158.1">
    <property type="nucleotide sequence ID" value="NZ_JAVSCS010000005.1"/>
</dbReference>
<comment type="caution">
    <text evidence="6">The sequence shown here is derived from an EMBL/GenBank/DDBJ whole genome shotgun (WGS) entry which is preliminary data.</text>
</comment>
<dbReference type="SUPFAM" id="SSF46785">
    <property type="entry name" value="Winged helix' DNA-binding domain"/>
    <property type="match status" value="1"/>
</dbReference>
<gene>
    <name evidence="6" type="ORF">ABXS05_08635</name>
</gene>
<dbReference type="Proteomes" id="UP001555786">
    <property type="component" value="Unassembled WGS sequence"/>
</dbReference>
<name>A0ABV3PIX5_9HYPH</name>
<evidence type="ECO:0000256" key="2">
    <source>
        <dbReference type="ARBA" id="ARBA00023015"/>
    </source>
</evidence>